<accession>A0A0D2F329</accession>
<feature type="compositionally biased region" description="Polar residues" evidence="13">
    <location>
        <begin position="661"/>
        <end position="670"/>
    </location>
</feature>
<evidence type="ECO:0000256" key="8">
    <source>
        <dbReference type="ARBA" id="ARBA00022840"/>
    </source>
</evidence>
<dbReference type="Pfam" id="PF00069">
    <property type="entry name" value="Pkinase"/>
    <property type="match status" value="1"/>
</dbReference>
<dbReference type="HOGENOM" id="CLU_259277_0_0_1"/>
<dbReference type="InterPro" id="IPR000719">
    <property type="entry name" value="Prot_kinase_dom"/>
</dbReference>
<dbReference type="FunFam" id="1.10.510.10:FF:000699">
    <property type="entry name" value="Probable serine/threonine-protein kinase iksA"/>
    <property type="match status" value="1"/>
</dbReference>
<protein>
    <recommendedName>
        <fullName evidence="2">non-specific serine/threonine protein kinase</fullName>
        <ecNumber evidence="2">2.7.11.1</ecNumber>
    </recommendedName>
</protein>
<dbReference type="InterPro" id="IPR011009">
    <property type="entry name" value="Kinase-like_dom_sf"/>
</dbReference>
<evidence type="ECO:0000256" key="11">
    <source>
        <dbReference type="ARBA" id="ARBA00048679"/>
    </source>
</evidence>
<comment type="similarity">
    <text evidence="9">Belongs to the protein kinase superfamily. Ser/Thr protein kinase family. GCN2 subfamily.</text>
</comment>
<keyword evidence="12" id="KW-1133">Transmembrane helix</keyword>
<keyword evidence="7" id="KW-0418">Kinase</keyword>
<feature type="domain" description="Protein kinase" evidence="14">
    <location>
        <begin position="760"/>
        <end position="1079"/>
    </location>
</feature>
<dbReference type="PANTHER" id="PTHR11042:SF138">
    <property type="entry name" value="SERINE_THREONINE-PROTEIN KINASE IKS1-RELATED"/>
    <property type="match status" value="1"/>
</dbReference>
<dbReference type="InterPro" id="IPR013809">
    <property type="entry name" value="ENTH"/>
</dbReference>
<dbReference type="GO" id="GO:0048268">
    <property type="term" value="P:clathrin coat assembly"/>
    <property type="evidence" value="ECO:0007669"/>
    <property type="project" value="InterPro"/>
</dbReference>
<dbReference type="SUPFAM" id="SSF48464">
    <property type="entry name" value="ENTH/VHS domain"/>
    <property type="match status" value="1"/>
</dbReference>
<dbReference type="Gene3D" id="1.10.510.10">
    <property type="entry name" value="Transferase(Phosphotransferase) domain 1"/>
    <property type="match status" value="1"/>
</dbReference>
<evidence type="ECO:0000256" key="6">
    <source>
        <dbReference type="ARBA" id="ARBA00022741"/>
    </source>
</evidence>
<gene>
    <name evidence="16" type="ORF">Z519_02027</name>
</gene>
<dbReference type="FunFam" id="1.20.58.150:FF:000004">
    <property type="entry name" value="ENTH domain protein"/>
    <property type="match status" value="1"/>
</dbReference>
<dbReference type="PROSITE" id="PS50942">
    <property type="entry name" value="ENTH"/>
    <property type="match status" value="1"/>
</dbReference>
<evidence type="ECO:0000256" key="13">
    <source>
        <dbReference type="SAM" id="MobiDB-lite"/>
    </source>
</evidence>
<dbReference type="InterPro" id="IPR008942">
    <property type="entry name" value="ENTH_VHS"/>
</dbReference>
<comment type="caution">
    <text evidence="12">Lacks conserved residue(s) required for the propagation of feature annotation.</text>
</comment>
<evidence type="ECO:0000256" key="10">
    <source>
        <dbReference type="ARBA" id="ARBA00047899"/>
    </source>
</evidence>
<dbReference type="GO" id="GO:0016192">
    <property type="term" value="P:vesicle-mediated transport"/>
    <property type="evidence" value="ECO:0007669"/>
    <property type="project" value="UniProtKB-ARBA"/>
</dbReference>
<comment type="catalytic activity">
    <reaction evidence="10">
        <text>L-threonyl-[protein] + ATP = O-phospho-L-threonyl-[protein] + ADP + H(+)</text>
        <dbReference type="Rhea" id="RHEA:46608"/>
        <dbReference type="Rhea" id="RHEA-COMP:11060"/>
        <dbReference type="Rhea" id="RHEA-COMP:11605"/>
        <dbReference type="ChEBI" id="CHEBI:15378"/>
        <dbReference type="ChEBI" id="CHEBI:30013"/>
        <dbReference type="ChEBI" id="CHEBI:30616"/>
        <dbReference type="ChEBI" id="CHEBI:61977"/>
        <dbReference type="ChEBI" id="CHEBI:456216"/>
        <dbReference type="EC" id="2.7.11.1"/>
    </reaction>
</comment>
<keyword evidence="12" id="KW-0812">Transmembrane</keyword>
<evidence type="ECO:0000256" key="1">
    <source>
        <dbReference type="ARBA" id="ARBA00004496"/>
    </source>
</evidence>
<comment type="catalytic activity">
    <reaction evidence="11">
        <text>L-seryl-[protein] + ATP = O-phospho-L-seryl-[protein] + ADP + H(+)</text>
        <dbReference type="Rhea" id="RHEA:17989"/>
        <dbReference type="Rhea" id="RHEA-COMP:9863"/>
        <dbReference type="Rhea" id="RHEA-COMP:11604"/>
        <dbReference type="ChEBI" id="CHEBI:15378"/>
        <dbReference type="ChEBI" id="CHEBI:29999"/>
        <dbReference type="ChEBI" id="CHEBI:30616"/>
        <dbReference type="ChEBI" id="CHEBI:83421"/>
        <dbReference type="ChEBI" id="CHEBI:456216"/>
        <dbReference type="EC" id="2.7.11.1"/>
    </reaction>
</comment>
<feature type="region of interest" description="Disordered" evidence="13">
    <location>
        <begin position="693"/>
        <end position="728"/>
    </location>
</feature>
<feature type="compositionally biased region" description="Low complexity" evidence="13">
    <location>
        <begin position="300"/>
        <end position="310"/>
    </location>
</feature>
<evidence type="ECO:0000313" key="16">
    <source>
        <dbReference type="EMBL" id="KIW96636.1"/>
    </source>
</evidence>
<keyword evidence="12" id="KW-0472">Membrane</keyword>
<reference evidence="16" key="1">
    <citation type="submission" date="2015-01" db="EMBL/GenBank/DDBJ databases">
        <title>The Genome Sequence of Cladophialophora bantiana CBS 173.52.</title>
        <authorList>
            <consortium name="The Broad Institute Genomics Platform"/>
            <person name="Cuomo C."/>
            <person name="de Hoog S."/>
            <person name="Gorbushina A."/>
            <person name="Stielow B."/>
            <person name="Teixiera M."/>
            <person name="Abouelleil A."/>
            <person name="Chapman S.B."/>
            <person name="Priest M."/>
            <person name="Young S.K."/>
            <person name="Wortman J."/>
            <person name="Nusbaum C."/>
            <person name="Birren B."/>
        </authorList>
    </citation>
    <scope>NUCLEOTIDE SEQUENCE [LARGE SCALE GENOMIC DNA]</scope>
    <source>
        <strain evidence="16">CBS 173.52</strain>
    </source>
</reference>
<evidence type="ECO:0000259" key="15">
    <source>
        <dbReference type="PROSITE" id="PS50942"/>
    </source>
</evidence>
<dbReference type="SUPFAM" id="SSF56112">
    <property type="entry name" value="Protein kinase-like (PK-like)"/>
    <property type="match status" value="1"/>
</dbReference>
<keyword evidence="3" id="KW-0963">Cytoplasm</keyword>
<evidence type="ECO:0000313" key="17">
    <source>
        <dbReference type="Proteomes" id="UP000053789"/>
    </source>
</evidence>
<dbReference type="GO" id="GO:0030136">
    <property type="term" value="C:clathrin-coated vesicle"/>
    <property type="evidence" value="ECO:0007669"/>
    <property type="project" value="InterPro"/>
</dbReference>
<keyword evidence="6" id="KW-0547">Nucleotide-binding</keyword>
<dbReference type="InterPro" id="IPR008271">
    <property type="entry name" value="Ser/Thr_kinase_AS"/>
</dbReference>
<feature type="region of interest" description="Disordered" evidence="13">
    <location>
        <begin position="442"/>
        <end position="561"/>
    </location>
</feature>
<dbReference type="GeneID" id="27694955"/>
<evidence type="ECO:0000256" key="3">
    <source>
        <dbReference type="ARBA" id="ARBA00022490"/>
    </source>
</evidence>
<evidence type="ECO:0000256" key="12">
    <source>
        <dbReference type="PROSITE-ProRule" id="PRU00243"/>
    </source>
</evidence>
<feature type="compositionally biased region" description="Low complexity" evidence="13">
    <location>
        <begin position="521"/>
        <end position="534"/>
    </location>
</feature>
<proteinExistence type="inferred from homology"/>
<keyword evidence="8" id="KW-0067">ATP-binding</keyword>
<dbReference type="InterPro" id="IPR014712">
    <property type="entry name" value="ANTH_dom_sf"/>
</dbReference>
<keyword evidence="4" id="KW-0723">Serine/threonine-protein kinase</keyword>
<organism evidence="16 17">
    <name type="scientific">Cladophialophora bantiana (strain ATCC 10958 / CBS 173.52 / CDC B-1940 / NIH 8579)</name>
    <name type="common">Xylohypha bantiana</name>
    <dbReference type="NCBI Taxonomy" id="1442370"/>
    <lineage>
        <taxon>Eukaryota</taxon>
        <taxon>Fungi</taxon>
        <taxon>Dikarya</taxon>
        <taxon>Ascomycota</taxon>
        <taxon>Pezizomycotina</taxon>
        <taxon>Eurotiomycetes</taxon>
        <taxon>Chaetothyriomycetidae</taxon>
        <taxon>Chaetothyriales</taxon>
        <taxon>Herpotrichiellaceae</taxon>
        <taxon>Cladophialophora</taxon>
    </lineage>
</organism>
<dbReference type="CDD" id="cd16988">
    <property type="entry name" value="ANTH_N_YAP180"/>
    <property type="match status" value="1"/>
</dbReference>
<dbReference type="FunFam" id="3.30.200.20:FF:000306">
    <property type="entry name" value="IKS protein kinase"/>
    <property type="match status" value="1"/>
</dbReference>
<dbReference type="GO" id="GO:0004674">
    <property type="term" value="F:protein serine/threonine kinase activity"/>
    <property type="evidence" value="ECO:0007669"/>
    <property type="project" value="UniProtKB-KW"/>
</dbReference>
<feature type="domain" description="ENTH" evidence="15">
    <location>
        <begin position="1"/>
        <end position="120"/>
    </location>
</feature>
<dbReference type="InterPro" id="IPR011417">
    <property type="entry name" value="ANTH_dom"/>
</dbReference>
<feature type="region of interest" description="Disordered" evidence="13">
    <location>
        <begin position="1082"/>
        <end position="1184"/>
    </location>
</feature>
<feature type="compositionally biased region" description="Polar residues" evidence="13">
    <location>
        <begin position="442"/>
        <end position="469"/>
    </location>
</feature>
<dbReference type="EC" id="2.7.11.1" evidence="2"/>
<name>A0A0D2F329_CLAB1</name>
<dbReference type="Gene3D" id="1.25.40.90">
    <property type="match status" value="1"/>
</dbReference>
<dbReference type="FunFam" id="1.25.40.90:FF:000025">
    <property type="entry name" value="ENTH domain protein"/>
    <property type="match status" value="1"/>
</dbReference>
<evidence type="ECO:0000256" key="2">
    <source>
        <dbReference type="ARBA" id="ARBA00012513"/>
    </source>
</evidence>
<evidence type="ECO:0000256" key="4">
    <source>
        <dbReference type="ARBA" id="ARBA00022527"/>
    </source>
</evidence>
<dbReference type="GO" id="GO:0005634">
    <property type="term" value="C:nucleus"/>
    <property type="evidence" value="ECO:0007669"/>
    <property type="project" value="TreeGrafter"/>
</dbReference>
<dbReference type="InterPro" id="IPR050339">
    <property type="entry name" value="CC_SR_Kinase"/>
</dbReference>
<dbReference type="EMBL" id="KN846982">
    <property type="protein sequence ID" value="KIW96636.1"/>
    <property type="molecule type" value="Genomic_DNA"/>
</dbReference>
<comment type="subcellular location">
    <subcellularLocation>
        <location evidence="1">Cytoplasm</location>
    </subcellularLocation>
</comment>
<dbReference type="Proteomes" id="UP000053789">
    <property type="component" value="Unassembled WGS sequence"/>
</dbReference>
<dbReference type="GO" id="GO:0005524">
    <property type="term" value="F:ATP binding"/>
    <property type="evidence" value="ECO:0007669"/>
    <property type="project" value="UniProtKB-KW"/>
</dbReference>
<dbReference type="GO" id="GO:0030276">
    <property type="term" value="F:clathrin binding"/>
    <property type="evidence" value="ECO:0007669"/>
    <property type="project" value="InterPro"/>
</dbReference>
<dbReference type="OrthoDB" id="1405469at2759"/>
<feature type="compositionally biased region" description="Polar residues" evidence="13">
    <location>
        <begin position="535"/>
        <end position="561"/>
    </location>
</feature>
<dbReference type="PANTHER" id="PTHR11042">
    <property type="entry name" value="EUKARYOTIC TRANSLATION INITIATION FACTOR 2-ALPHA KINASE EIF2-ALPHA KINASE -RELATED"/>
    <property type="match status" value="1"/>
</dbReference>
<dbReference type="Gene3D" id="1.20.58.150">
    <property type="entry name" value="ANTH domain"/>
    <property type="match status" value="1"/>
</dbReference>
<feature type="region of interest" description="Disordered" evidence="13">
    <location>
        <begin position="272"/>
        <end position="322"/>
    </location>
</feature>
<dbReference type="SUPFAM" id="SSF89009">
    <property type="entry name" value="GAT-like domain"/>
    <property type="match status" value="1"/>
</dbReference>
<dbReference type="SMART" id="SM00220">
    <property type="entry name" value="S_TKc"/>
    <property type="match status" value="1"/>
</dbReference>
<sequence length="1328" mass="148015">MEKIVKGATKIKLAAPKSKYIEPILSATNGGESGVAEVFRTLQLRLRDSTWTIVFKALIVVHLMIREGQPEVTLRYISESPKRLAISSFTEVQTQGLNIRRYSEYLLERVRAFRDTKTDFVKSGAGKMRRLTVEKGLLRQTEIVQDQIEALVRCDLLGTHDPDNEISLTAFRLLTLDLLELFKVMNEGTINVLEHYFEMSRPDAERALQIYKTFGRQTEMVVQYLSLARQYEMSTRLEVPRLKHAPTTLTNALEEYLNDPDFELNRRQYLAQQEAKRTGKPVSAAPASNPFDKPATKEVAAASSAAKPQPLQSPPKGPAPDLIDFFESIEQNQQTMGQANFNPQPQFQQGTPQAQSYQQAPVPQQMGYNPFLQQQQTFQSQTLPQAQTQPLQTDFTGAGFGGYGAQPQQQVQPAGGFQFSTQLSPIPQNGVANFPSQSFPSAQLSPIQPQPTSTNPFRQSTMNTGSTQFSPVSPPAPVRSSTNPFAKHNTGAIPHNDHTAGTMHDQTTLSPVSPEQPFPSNPSFLSSPSPLQPQRTGTNPFAKNRPTTSGGPVTTNVTGSTNPFRQSAFVNQQTGQGWQHSNQGTLLGFDVNNKMDEGTGDDIPTLSIIPYDNNREIVLRHADTIVYRDPRTNQLVPFHRNQDVERRSSDCPTCGRPWHRQGSSSTQDPGSSPMEDQPSFITEGYFEMLARSLPGSNETSAPPSPRRRIAQPVRSRLHPSSATVSPPPNAEFIASAPVPASQAHGISETAFSPNYFEKFFVEERELGRGGRGVVLLVKHVLDGVTLGHFACKRVPIGDDHAWLEKVLVEVQLLQTLSHQNLVSYRHVWLEDFQISTFGPSVPCAFILQQYCNGGDMQNYVLGSAQASTTTQELKERIRRKSKGESDLPRRPNEPKKLHFDEIYNFFKDITSGLRHLHHAGFIHRDLKPSNCLLHTVGGETRVLVSDFGEVQYEYATRKSTGATGTISYCAPEVLRRISPGGPFENFTSKSDIFSLGMILHFLCFANLPYNSANVLHEEREDIDELRAEITSWGGFDDQRKLRPELPPALYSFLKRLLSLNPDERPSADDVLQVVSSGRLDDIPAARRRNSMEPEELTPGRRIQKLDTPQKGNSPQGRPNRDVPSRPKRSFFRSPRSVSQEPRGSEAVISDHGYTSGSEADREQLARKTSASTRRESANLKLNSTMILRAKHASSSLPSSPLPKSPTPSPVRQQLLLEPAQQLDRPALSLLLYRFYSFADAPITSPSTRLAILGVKLFTTLQPCLSQGMNAIVVYPIIAIAFLEFSLTHLRIWKAGVAMLAHFFVLAIAWRTDRLCWTSNGWWIHWDGE</sequence>
<evidence type="ECO:0000256" key="9">
    <source>
        <dbReference type="ARBA" id="ARBA00037982"/>
    </source>
</evidence>
<dbReference type="Pfam" id="PF07651">
    <property type="entry name" value="ANTH"/>
    <property type="match status" value="1"/>
</dbReference>
<dbReference type="Gene3D" id="3.30.200.20">
    <property type="entry name" value="Phosphorylase Kinase, domain 1"/>
    <property type="match status" value="1"/>
</dbReference>
<dbReference type="GO" id="GO:0005545">
    <property type="term" value="F:1-phosphatidylinositol binding"/>
    <property type="evidence" value="ECO:0007669"/>
    <property type="project" value="InterPro"/>
</dbReference>
<keyword evidence="17" id="KW-1185">Reference proteome</keyword>
<feature type="compositionally biased region" description="Basic and acidic residues" evidence="13">
    <location>
        <begin position="640"/>
        <end position="649"/>
    </location>
</feature>
<dbReference type="VEuPathDB" id="FungiDB:Z519_02027"/>
<dbReference type="SMART" id="SM00273">
    <property type="entry name" value="ENTH"/>
    <property type="match status" value="1"/>
</dbReference>
<dbReference type="PROSITE" id="PS50011">
    <property type="entry name" value="PROTEIN_KINASE_DOM"/>
    <property type="match status" value="1"/>
</dbReference>
<evidence type="ECO:0000259" key="14">
    <source>
        <dbReference type="PROSITE" id="PS50011"/>
    </source>
</evidence>
<evidence type="ECO:0000256" key="5">
    <source>
        <dbReference type="ARBA" id="ARBA00022679"/>
    </source>
</evidence>
<feature type="transmembrane region" description="Helical" evidence="12">
    <location>
        <begin position="1267"/>
        <end position="1284"/>
    </location>
</feature>
<feature type="region of interest" description="Disordered" evidence="13">
    <location>
        <begin position="640"/>
        <end position="678"/>
    </location>
</feature>
<feature type="compositionally biased region" description="Polar residues" evidence="13">
    <location>
        <begin position="504"/>
        <end position="513"/>
    </location>
</feature>
<dbReference type="RefSeq" id="XP_016623305.1">
    <property type="nucleotide sequence ID" value="XM_016759784.1"/>
</dbReference>
<dbReference type="PROSITE" id="PS00108">
    <property type="entry name" value="PROTEIN_KINASE_ST"/>
    <property type="match status" value="1"/>
</dbReference>
<evidence type="ECO:0000256" key="7">
    <source>
        <dbReference type="ARBA" id="ARBA00022777"/>
    </source>
</evidence>
<keyword evidence="5" id="KW-0808">Transferase</keyword>